<sequence length="156" mass="17715">MSCNRNFFFLLPTVFLSVVLVFTSCQSSPKTGDRQQADPDNSNTVQLDPTDAAYQRQLKNVKDSIGYFITLLKAKNENHFDFFAKAEFVDGDKAEHMWFSADSLVGNKIAGLLDNEPVELKNVIYKDRVTIDLKEIEDWAIYDKDSLVAGNFIAYE</sequence>
<accession>A0ABZ0VZY0</accession>
<reference evidence="3 4" key="1">
    <citation type="submission" date="2023-12" db="EMBL/GenBank/DDBJ databases">
        <title>Genome sequencing and assembly of bacterial species from a model synthetic community.</title>
        <authorList>
            <person name="Hogle S.L."/>
        </authorList>
    </citation>
    <scope>NUCLEOTIDE SEQUENCE [LARGE SCALE GENOMIC DNA]</scope>
    <source>
        <strain evidence="3 4">HAMBI_3031</strain>
    </source>
</reference>
<name>A0ABZ0VZY0_9BACT</name>
<dbReference type="Pfam" id="PF10077">
    <property type="entry name" value="DUF2314"/>
    <property type="match status" value="1"/>
</dbReference>
<feature type="chain" id="PRO_5047078041" evidence="1">
    <location>
        <begin position="28"/>
        <end position="156"/>
    </location>
</feature>
<gene>
    <name evidence="3" type="ORF">U0035_12945</name>
</gene>
<proteinExistence type="predicted"/>
<evidence type="ECO:0000256" key="1">
    <source>
        <dbReference type="SAM" id="SignalP"/>
    </source>
</evidence>
<feature type="signal peptide" evidence="1">
    <location>
        <begin position="1"/>
        <end position="27"/>
    </location>
</feature>
<evidence type="ECO:0000259" key="2">
    <source>
        <dbReference type="Pfam" id="PF10077"/>
    </source>
</evidence>
<keyword evidence="1" id="KW-0732">Signal</keyword>
<dbReference type="InterPro" id="IPR018756">
    <property type="entry name" value="DUF2314"/>
</dbReference>
<feature type="domain" description="DUF2314" evidence="2">
    <location>
        <begin position="52"/>
        <end position="150"/>
    </location>
</feature>
<evidence type="ECO:0000313" key="4">
    <source>
        <dbReference type="Proteomes" id="UP001325680"/>
    </source>
</evidence>
<dbReference type="Proteomes" id="UP001325680">
    <property type="component" value="Chromosome"/>
</dbReference>
<dbReference type="EMBL" id="CP139960">
    <property type="protein sequence ID" value="WQD36575.1"/>
    <property type="molecule type" value="Genomic_DNA"/>
</dbReference>
<organism evidence="3 4">
    <name type="scientific">Niabella yanshanensis</name>
    <dbReference type="NCBI Taxonomy" id="577386"/>
    <lineage>
        <taxon>Bacteria</taxon>
        <taxon>Pseudomonadati</taxon>
        <taxon>Bacteroidota</taxon>
        <taxon>Chitinophagia</taxon>
        <taxon>Chitinophagales</taxon>
        <taxon>Chitinophagaceae</taxon>
        <taxon>Niabella</taxon>
    </lineage>
</organism>
<dbReference type="RefSeq" id="WP_162817802.1">
    <property type="nucleotide sequence ID" value="NZ_CP139960.1"/>
</dbReference>
<protein>
    <submittedName>
        <fullName evidence="3">DUF2314 domain-containing protein</fullName>
    </submittedName>
</protein>
<dbReference type="PROSITE" id="PS51257">
    <property type="entry name" value="PROKAR_LIPOPROTEIN"/>
    <property type="match status" value="1"/>
</dbReference>
<keyword evidence="4" id="KW-1185">Reference proteome</keyword>
<evidence type="ECO:0000313" key="3">
    <source>
        <dbReference type="EMBL" id="WQD36575.1"/>
    </source>
</evidence>